<evidence type="ECO:0000256" key="3">
    <source>
        <dbReference type="SAM" id="Phobius"/>
    </source>
</evidence>
<evidence type="ECO:0000256" key="2">
    <source>
        <dbReference type="RuleBase" id="RU000363"/>
    </source>
</evidence>
<comment type="similarity">
    <text evidence="2">Belongs to the short-chain dehydrogenases/reductases (SDR) family.</text>
</comment>
<keyword evidence="3" id="KW-1133">Transmembrane helix</keyword>
<reference evidence="5" key="1">
    <citation type="submission" date="2025-08" db="UniProtKB">
        <authorList>
            <consortium name="RefSeq"/>
        </authorList>
    </citation>
    <scope>IDENTIFICATION</scope>
    <source>
        <tissue evidence="5">Whole larvae</tissue>
    </source>
</reference>
<gene>
    <name evidence="5" type="primary">LOC113515421</name>
</gene>
<name>A0ABM3MCY0_GALME</name>
<protein>
    <submittedName>
        <fullName evidence="5">Retinol dehydrogenase 12-like</fullName>
    </submittedName>
</protein>
<dbReference type="PANTHER" id="PTHR43157">
    <property type="entry name" value="PHOSPHATIDYLINOSITOL-GLYCAN BIOSYNTHESIS CLASS F PROTEIN-RELATED"/>
    <property type="match status" value="1"/>
</dbReference>
<dbReference type="CDD" id="cd05327">
    <property type="entry name" value="retinol-DH_like_SDR_c_like"/>
    <property type="match status" value="1"/>
</dbReference>
<dbReference type="RefSeq" id="XP_052749262.1">
    <property type="nucleotide sequence ID" value="XM_052893302.1"/>
</dbReference>
<dbReference type="PRINTS" id="PR00081">
    <property type="entry name" value="GDHRDH"/>
</dbReference>
<dbReference type="PRINTS" id="PR00080">
    <property type="entry name" value="SDRFAMILY"/>
</dbReference>
<dbReference type="GeneID" id="113515421"/>
<organism evidence="4 5">
    <name type="scientific">Galleria mellonella</name>
    <name type="common">Greater wax moth</name>
    <dbReference type="NCBI Taxonomy" id="7137"/>
    <lineage>
        <taxon>Eukaryota</taxon>
        <taxon>Metazoa</taxon>
        <taxon>Ecdysozoa</taxon>
        <taxon>Arthropoda</taxon>
        <taxon>Hexapoda</taxon>
        <taxon>Insecta</taxon>
        <taxon>Pterygota</taxon>
        <taxon>Neoptera</taxon>
        <taxon>Endopterygota</taxon>
        <taxon>Lepidoptera</taxon>
        <taxon>Glossata</taxon>
        <taxon>Ditrysia</taxon>
        <taxon>Pyraloidea</taxon>
        <taxon>Pyralidae</taxon>
        <taxon>Galleriinae</taxon>
        <taxon>Galleria</taxon>
    </lineage>
</organism>
<accession>A0ABM3MCY0</accession>
<keyword evidence="1" id="KW-0560">Oxidoreductase</keyword>
<dbReference type="SUPFAM" id="SSF51735">
    <property type="entry name" value="NAD(P)-binding Rossmann-fold domains"/>
    <property type="match status" value="1"/>
</dbReference>
<dbReference type="Gene3D" id="3.40.50.720">
    <property type="entry name" value="NAD(P)-binding Rossmann-like Domain"/>
    <property type="match status" value="1"/>
</dbReference>
<evidence type="ECO:0000256" key="1">
    <source>
        <dbReference type="ARBA" id="ARBA00023002"/>
    </source>
</evidence>
<dbReference type="Pfam" id="PF00106">
    <property type="entry name" value="adh_short"/>
    <property type="match status" value="1"/>
</dbReference>
<dbReference type="PANTHER" id="PTHR43157:SF31">
    <property type="entry name" value="PHOSPHATIDYLINOSITOL-GLYCAN BIOSYNTHESIS CLASS F PROTEIN"/>
    <property type="match status" value="1"/>
</dbReference>
<sequence length="316" mass="35373">MLLLSFIIFNIILVFFIFLYNKLTLGICKCSRHLVGKVVIVTGGNTGVGYETAKNLAERGARVIIACRNDQRGNTAREKIISETGNQDVHYQKLDLASLKSVRVFAENILKTEKRLDILINNAGIYGSENVKTEDGLNLGMQVNHFGHFLLTCLLLPLIKTSAPSRIINVSSLSHTRVTLDLNNLNFENETKETYDVNKVYGTSKLCNILMTIELARQLKGTRVTANALNPGLVDTNIISDVPLLNRIRPLIKPFMFKTTWEGAQTSIYLAVSPEVENVSGYYYSDCRQKSTSAQAQDTRLANELWKISEKLVKLE</sequence>
<dbReference type="InterPro" id="IPR036291">
    <property type="entry name" value="NAD(P)-bd_dom_sf"/>
</dbReference>
<evidence type="ECO:0000313" key="5">
    <source>
        <dbReference type="RefSeq" id="XP_052749262.1"/>
    </source>
</evidence>
<evidence type="ECO:0000313" key="4">
    <source>
        <dbReference type="Proteomes" id="UP001652740"/>
    </source>
</evidence>
<keyword evidence="4" id="KW-1185">Reference proteome</keyword>
<keyword evidence="3" id="KW-0472">Membrane</keyword>
<proteinExistence type="inferred from homology"/>
<dbReference type="InterPro" id="IPR002347">
    <property type="entry name" value="SDR_fam"/>
</dbReference>
<keyword evidence="3" id="KW-0812">Transmembrane</keyword>
<dbReference type="Proteomes" id="UP001652740">
    <property type="component" value="Unplaced"/>
</dbReference>
<feature type="transmembrane region" description="Helical" evidence="3">
    <location>
        <begin position="6"/>
        <end position="23"/>
    </location>
</feature>